<evidence type="ECO:0000313" key="4">
    <source>
        <dbReference type="Proteomes" id="UP000295633"/>
    </source>
</evidence>
<evidence type="ECO:0000259" key="1">
    <source>
        <dbReference type="Pfam" id="PF01301"/>
    </source>
</evidence>
<proteinExistence type="predicted"/>
<dbReference type="EMBL" id="SMZX01000001">
    <property type="protein sequence ID" value="TDL45265.1"/>
    <property type="molecule type" value="Genomic_DNA"/>
</dbReference>
<dbReference type="Pfam" id="PF18120">
    <property type="entry name" value="DUF5597"/>
    <property type="match status" value="1"/>
</dbReference>
<feature type="domain" description="DUF5597" evidence="2">
    <location>
        <begin position="382"/>
        <end position="504"/>
    </location>
</feature>
<name>A0A4R5YIV5_9MICO</name>
<reference evidence="3 4" key="1">
    <citation type="submission" date="2019-03" db="EMBL/GenBank/DDBJ databases">
        <title>Genome Sequencing and Assembly of Various Microbes Isolated from Partially Reclaimed Soil and Acid Mine Drainage (AMD) Site.</title>
        <authorList>
            <person name="Steinbock B."/>
            <person name="Bechtold R."/>
            <person name="Sevigny J.L."/>
            <person name="Thomas D."/>
            <person name="Cuthill L.R."/>
            <person name="Aveiro Johannsen E.J."/>
            <person name="Thomas K."/>
            <person name="Ghosh A."/>
        </authorList>
    </citation>
    <scope>NUCLEOTIDE SEQUENCE [LARGE SCALE GENOMIC DNA]</scope>
    <source>
        <strain evidence="3 4">F-B2</strain>
    </source>
</reference>
<sequence>MFGRPLHQPTSSLTGQYISVGGRPFVVVGAEVHNSSSSTDRAISESFDAINRLGANTVLAPVAWDLFEPAEGSFDTHLLDAMIDAARSRGLKLIPLWFGSWKNAASTYVPAWVKQNPDRFARSVITDGRRIEHLTPFAEESRDADARAFSVMMRRIAEVDADGTVIAVQVENEIGLLGDTRDRGKLAEELFQARVPAEVISAVAGDSEAPLHEEWIAAGRQTEGTWVEVFGTGDRVDEAFMAAGFARYTQVIAAAGRSELDVPMFVNAWLDRDSVLDGPVALAGGKRPGQYPSGGPVLPVAAIWEALAPDIDFIAPDMYVVDATPVFAGYKARRGLLFVPELRGDAPGIPQMFEAIGSHGALGVSPFGVDSYTPDDAETAPLSDAFRLLRAAAAIITRNPSAHIRAITLTEETPDAKIRVGNVDVHVHTKDDWGFVTPTYPGYAIVIEDGDAAAYLMGRGFWITLASDEGTTASFLSATSYELEGDELVPQLCLNGDETASGTLIPFPFAGTGLVPGRAIPTRIPDTGIVRISVYAI</sequence>
<evidence type="ECO:0000313" key="3">
    <source>
        <dbReference type="EMBL" id="TDL45265.1"/>
    </source>
</evidence>
<gene>
    <name evidence="3" type="ORF">E2R54_02025</name>
</gene>
<dbReference type="Pfam" id="PF01301">
    <property type="entry name" value="Glyco_hydro_35"/>
    <property type="match status" value="1"/>
</dbReference>
<dbReference type="InterPro" id="IPR017853">
    <property type="entry name" value="GH"/>
</dbReference>
<dbReference type="InterPro" id="IPR031330">
    <property type="entry name" value="Gly_Hdrlase_35_cat"/>
</dbReference>
<organism evidence="3 4">
    <name type="scientific">Microbacterium oleivorans</name>
    <dbReference type="NCBI Taxonomy" id="273677"/>
    <lineage>
        <taxon>Bacteria</taxon>
        <taxon>Bacillati</taxon>
        <taxon>Actinomycetota</taxon>
        <taxon>Actinomycetes</taxon>
        <taxon>Micrococcales</taxon>
        <taxon>Microbacteriaceae</taxon>
        <taxon>Microbacterium</taxon>
    </lineage>
</organism>
<feature type="domain" description="Glycoside hydrolase 35 catalytic" evidence="1">
    <location>
        <begin position="20"/>
        <end position="202"/>
    </location>
</feature>
<protein>
    <submittedName>
        <fullName evidence="3">Beta-galactosidase</fullName>
    </submittedName>
</protein>
<dbReference type="Gene3D" id="2.60.220.20">
    <property type="entry name" value="putative beta-Galactosidase from caulobacter crescentus"/>
    <property type="match status" value="1"/>
</dbReference>
<dbReference type="InterPro" id="IPR040719">
    <property type="entry name" value="DUF5597"/>
</dbReference>
<comment type="caution">
    <text evidence="3">The sequence shown here is derived from an EMBL/GenBank/DDBJ whole genome shotgun (WGS) entry which is preliminary data.</text>
</comment>
<dbReference type="AlphaFoldDB" id="A0A4R5YIV5"/>
<dbReference type="Gene3D" id="3.20.20.80">
    <property type="entry name" value="Glycosidases"/>
    <property type="match status" value="1"/>
</dbReference>
<evidence type="ECO:0000259" key="2">
    <source>
        <dbReference type="Pfam" id="PF18120"/>
    </source>
</evidence>
<dbReference type="SUPFAM" id="SSF51445">
    <property type="entry name" value="(Trans)glycosidases"/>
    <property type="match status" value="1"/>
</dbReference>
<accession>A0A4R5YIV5</accession>
<dbReference type="Proteomes" id="UP000295633">
    <property type="component" value="Unassembled WGS sequence"/>
</dbReference>